<proteinExistence type="predicted"/>
<evidence type="ECO:0000256" key="5">
    <source>
        <dbReference type="ARBA" id="ARBA00023163"/>
    </source>
</evidence>
<evidence type="ECO:0000259" key="8">
    <source>
        <dbReference type="PROSITE" id="PS50110"/>
    </source>
</evidence>
<keyword evidence="1 6" id="KW-0597">Phosphoprotein</keyword>
<dbReference type="Gene3D" id="3.40.50.2300">
    <property type="match status" value="1"/>
</dbReference>
<sequence length="265" mass="28610">MRSVLYRFPDLQQFEQIVCSPEEGDLELGLPAGEVVADGEWVLAIFELGENRRATSAAACASVSPEGARLTFEPRDWRRLAHFAQTEATRPGSMPDTEAAALPLAAGEARPASPPRAQGAGPAVEAPSQPAPPRLGGKGARVLVVDDEAHLREMLSAMLEAVELAVVAVASAEEALELVRGSAFQLVVLDWNLPRMTGIELCRTLRQEPGLRDLPVLFLTANASSQDMVQAFASGADEYMVKPFRAPELRARIFSLLRRTRRGAS</sequence>
<dbReference type="InterPro" id="IPR011006">
    <property type="entry name" value="CheY-like_superfamily"/>
</dbReference>
<dbReference type="GO" id="GO:0006355">
    <property type="term" value="P:regulation of DNA-templated transcription"/>
    <property type="evidence" value="ECO:0007669"/>
    <property type="project" value="TreeGrafter"/>
</dbReference>
<dbReference type="Pfam" id="PF00072">
    <property type="entry name" value="Response_reg"/>
    <property type="match status" value="1"/>
</dbReference>
<accession>A0A150QXI0</accession>
<keyword evidence="4" id="KW-0238">DNA-binding</keyword>
<dbReference type="InterPro" id="IPR039420">
    <property type="entry name" value="WalR-like"/>
</dbReference>
<dbReference type="SUPFAM" id="SSF52172">
    <property type="entry name" value="CheY-like"/>
    <property type="match status" value="1"/>
</dbReference>
<evidence type="ECO:0000256" key="7">
    <source>
        <dbReference type="SAM" id="MobiDB-lite"/>
    </source>
</evidence>
<gene>
    <name evidence="9" type="ORF">BE17_29850</name>
</gene>
<dbReference type="GO" id="GO:0000976">
    <property type="term" value="F:transcription cis-regulatory region binding"/>
    <property type="evidence" value="ECO:0007669"/>
    <property type="project" value="TreeGrafter"/>
</dbReference>
<feature type="domain" description="Response regulatory" evidence="8">
    <location>
        <begin position="141"/>
        <end position="257"/>
    </location>
</feature>
<keyword evidence="2" id="KW-0902">Two-component regulatory system</keyword>
<evidence type="ECO:0000313" key="10">
    <source>
        <dbReference type="Proteomes" id="UP000075635"/>
    </source>
</evidence>
<dbReference type="AlphaFoldDB" id="A0A150QXI0"/>
<evidence type="ECO:0000256" key="3">
    <source>
        <dbReference type="ARBA" id="ARBA00023015"/>
    </source>
</evidence>
<dbReference type="GO" id="GO:0000156">
    <property type="term" value="F:phosphorelay response regulator activity"/>
    <property type="evidence" value="ECO:0007669"/>
    <property type="project" value="TreeGrafter"/>
</dbReference>
<evidence type="ECO:0000256" key="4">
    <source>
        <dbReference type="ARBA" id="ARBA00023125"/>
    </source>
</evidence>
<evidence type="ECO:0000256" key="2">
    <source>
        <dbReference type="ARBA" id="ARBA00023012"/>
    </source>
</evidence>
<keyword evidence="5" id="KW-0804">Transcription</keyword>
<dbReference type="PANTHER" id="PTHR48111:SF1">
    <property type="entry name" value="TWO-COMPONENT RESPONSE REGULATOR ORR33"/>
    <property type="match status" value="1"/>
</dbReference>
<dbReference type="GO" id="GO:0032993">
    <property type="term" value="C:protein-DNA complex"/>
    <property type="evidence" value="ECO:0007669"/>
    <property type="project" value="TreeGrafter"/>
</dbReference>
<name>A0A150QXI0_SORCE</name>
<organism evidence="9 10">
    <name type="scientific">Sorangium cellulosum</name>
    <name type="common">Polyangium cellulosum</name>
    <dbReference type="NCBI Taxonomy" id="56"/>
    <lineage>
        <taxon>Bacteria</taxon>
        <taxon>Pseudomonadati</taxon>
        <taxon>Myxococcota</taxon>
        <taxon>Polyangia</taxon>
        <taxon>Polyangiales</taxon>
        <taxon>Polyangiaceae</taxon>
        <taxon>Sorangium</taxon>
    </lineage>
</organism>
<reference evidence="9 10" key="1">
    <citation type="submission" date="2014-02" db="EMBL/GenBank/DDBJ databases">
        <title>The small core and large imbalanced accessory genome model reveals a collaborative survival strategy of Sorangium cellulosum strains in nature.</title>
        <authorList>
            <person name="Han K."/>
            <person name="Peng R."/>
            <person name="Blom J."/>
            <person name="Li Y.-Z."/>
        </authorList>
    </citation>
    <scope>NUCLEOTIDE SEQUENCE [LARGE SCALE GENOMIC DNA]</scope>
    <source>
        <strain evidence="9 10">So0011-07</strain>
    </source>
</reference>
<evidence type="ECO:0000256" key="6">
    <source>
        <dbReference type="PROSITE-ProRule" id="PRU00169"/>
    </source>
</evidence>
<dbReference type="SMART" id="SM00448">
    <property type="entry name" value="REC"/>
    <property type="match status" value="1"/>
</dbReference>
<evidence type="ECO:0000313" key="9">
    <source>
        <dbReference type="EMBL" id="KYF72674.1"/>
    </source>
</evidence>
<dbReference type="PROSITE" id="PS50110">
    <property type="entry name" value="RESPONSE_REGULATORY"/>
    <property type="match status" value="1"/>
</dbReference>
<feature type="region of interest" description="Disordered" evidence="7">
    <location>
        <begin position="106"/>
        <end position="138"/>
    </location>
</feature>
<protein>
    <submittedName>
        <fullName evidence="9">Two-component system response regulator</fullName>
    </submittedName>
</protein>
<keyword evidence="3" id="KW-0805">Transcription regulation</keyword>
<evidence type="ECO:0000256" key="1">
    <source>
        <dbReference type="ARBA" id="ARBA00022553"/>
    </source>
</evidence>
<dbReference type="GO" id="GO:0005829">
    <property type="term" value="C:cytosol"/>
    <property type="evidence" value="ECO:0007669"/>
    <property type="project" value="TreeGrafter"/>
</dbReference>
<dbReference type="InterPro" id="IPR001789">
    <property type="entry name" value="Sig_transdc_resp-reg_receiver"/>
</dbReference>
<comment type="caution">
    <text evidence="9">The sequence shown here is derived from an EMBL/GenBank/DDBJ whole genome shotgun (WGS) entry which is preliminary data.</text>
</comment>
<feature type="modified residue" description="4-aspartylphosphate" evidence="6">
    <location>
        <position position="190"/>
    </location>
</feature>
<dbReference type="PANTHER" id="PTHR48111">
    <property type="entry name" value="REGULATOR OF RPOS"/>
    <property type="match status" value="1"/>
</dbReference>
<dbReference type="EMBL" id="JEMB01003429">
    <property type="protein sequence ID" value="KYF72674.1"/>
    <property type="molecule type" value="Genomic_DNA"/>
</dbReference>
<dbReference type="Proteomes" id="UP000075635">
    <property type="component" value="Unassembled WGS sequence"/>
</dbReference>